<dbReference type="SMART" id="SM01139">
    <property type="entry name" value="Drf_FH3"/>
    <property type="match status" value="1"/>
</dbReference>
<dbReference type="Gene3D" id="1.20.5.1200">
    <property type="entry name" value="Alpha-tocopherol transfer"/>
    <property type="match status" value="2"/>
</dbReference>
<evidence type="ECO:0000256" key="1">
    <source>
        <dbReference type="SAM" id="Coils"/>
    </source>
</evidence>
<feature type="compositionally biased region" description="Polar residues" evidence="2">
    <location>
        <begin position="834"/>
        <end position="851"/>
    </location>
</feature>
<dbReference type="SUPFAM" id="SSF46938">
    <property type="entry name" value="CRAL/TRIO N-terminal domain"/>
    <property type="match status" value="2"/>
</dbReference>
<dbReference type="CDD" id="cd00170">
    <property type="entry name" value="SEC14"/>
    <property type="match status" value="2"/>
</dbReference>
<evidence type="ECO:0000313" key="5">
    <source>
        <dbReference type="EnsemblMetazoa" id="ADIR009160-PA"/>
    </source>
</evidence>
<dbReference type="PROSITE" id="PS50191">
    <property type="entry name" value="CRAL_TRIO"/>
    <property type="match status" value="2"/>
</dbReference>
<evidence type="ECO:0000259" key="4">
    <source>
        <dbReference type="PROSITE" id="PS51232"/>
    </source>
</evidence>
<feature type="compositionally biased region" description="Low complexity" evidence="2">
    <location>
        <begin position="820"/>
        <end position="831"/>
    </location>
</feature>
<feature type="region of interest" description="Disordered" evidence="2">
    <location>
        <begin position="632"/>
        <end position="654"/>
    </location>
</feature>
<protein>
    <recommendedName>
        <fullName evidence="7">CRAL-TRIO domain-containing protein</fullName>
    </recommendedName>
</protein>
<accession>A0A182NNC5</accession>
<feature type="region of interest" description="Disordered" evidence="2">
    <location>
        <begin position="81"/>
        <end position="114"/>
    </location>
</feature>
<dbReference type="InterPro" id="IPR010473">
    <property type="entry name" value="GTPase-bd"/>
</dbReference>
<feature type="compositionally biased region" description="Basic and acidic residues" evidence="2">
    <location>
        <begin position="83"/>
        <end position="92"/>
    </location>
</feature>
<feature type="coiled-coil region" evidence="1">
    <location>
        <begin position="536"/>
        <end position="563"/>
    </location>
</feature>
<dbReference type="PANTHER" id="PTHR10174:SF216">
    <property type="entry name" value="CRAL-TRIO DOMAIN-CONTAINING PROTEIN-RELATED"/>
    <property type="match status" value="1"/>
</dbReference>
<feature type="region of interest" description="Disordered" evidence="2">
    <location>
        <begin position="432"/>
        <end position="511"/>
    </location>
</feature>
<dbReference type="InterPro" id="IPR010472">
    <property type="entry name" value="FH3_dom"/>
</dbReference>
<dbReference type="SMART" id="SM01140">
    <property type="entry name" value="Drf_GBD"/>
    <property type="match status" value="1"/>
</dbReference>
<reference evidence="6" key="1">
    <citation type="submission" date="2013-03" db="EMBL/GenBank/DDBJ databases">
        <title>The Genome Sequence of Anopheles dirus WRAIR2.</title>
        <authorList>
            <consortium name="The Broad Institute Genomics Platform"/>
            <person name="Neafsey D.E."/>
            <person name="Walton C."/>
            <person name="Walker B."/>
            <person name="Young S.K."/>
            <person name="Zeng Q."/>
            <person name="Gargeya S."/>
            <person name="Fitzgerald M."/>
            <person name="Haas B."/>
            <person name="Abouelleil A."/>
            <person name="Allen A.W."/>
            <person name="Alvarado L."/>
            <person name="Arachchi H.M."/>
            <person name="Berlin A.M."/>
            <person name="Chapman S.B."/>
            <person name="Gainer-Dewar J."/>
            <person name="Goldberg J."/>
            <person name="Griggs A."/>
            <person name="Gujja S."/>
            <person name="Hansen M."/>
            <person name="Howarth C."/>
            <person name="Imamovic A."/>
            <person name="Ireland A."/>
            <person name="Larimer J."/>
            <person name="McCowan C."/>
            <person name="Murphy C."/>
            <person name="Pearson M."/>
            <person name="Poon T.W."/>
            <person name="Priest M."/>
            <person name="Roberts A."/>
            <person name="Saif S."/>
            <person name="Shea T."/>
            <person name="Sisk P."/>
            <person name="Sykes S."/>
            <person name="Wortman J."/>
            <person name="Nusbaum C."/>
            <person name="Birren B."/>
        </authorList>
    </citation>
    <scope>NUCLEOTIDE SEQUENCE [LARGE SCALE GENOMIC DNA]</scope>
    <source>
        <strain evidence="6">WRAIR2</strain>
    </source>
</reference>
<dbReference type="InterPro" id="IPR036273">
    <property type="entry name" value="CRAL/TRIO_N_dom_sf"/>
</dbReference>
<dbReference type="GO" id="GO:0030036">
    <property type="term" value="P:actin cytoskeleton organization"/>
    <property type="evidence" value="ECO:0007669"/>
    <property type="project" value="InterPro"/>
</dbReference>
<dbReference type="SUPFAM" id="SSF52087">
    <property type="entry name" value="CRAL/TRIO domain"/>
    <property type="match status" value="2"/>
</dbReference>
<feature type="domain" description="GBD/FH3" evidence="4">
    <location>
        <begin position="50"/>
        <end position="451"/>
    </location>
</feature>
<dbReference type="EnsemblMetazoa" id="ADIR009160-RA">
    <property type="protein sequence ID" value="ADIR009160-PA"/>
    <property type="gene ID" value="ADIR009160"/>
</dbReference>
<dbReference type="PROSITE" id="PS51232">
    <property type="entry name" value="GBD_FH3"/>
    <property type="match status" value="1"/>
</dbReference>
<organism evidence="5 6">
    <name type="scientific">Anopheles dirus</name>
    <dbReference type="NCBI Taxonomy" id="7168"/>
    <lineage>
        <taxon>Eukaryota</taxon>
        <taxon>Metazoa</taxon>
        <taxon>Ecdysozoa</taxon>
        <taxon>Arthropoda</taxon>
        <taxon>Hexapoda</taxon>
        <taxon>Insecta</taxon>
        <taxon>Pterygota</taxon>
        <taxon>Neoptera</taxon>
        <taxon>Endopterygota</taxon>
        <taxon>Diptera</taxon>
        <taxon>Nematocera</taxon>
        <taxon>Culicoidea</taxon>
        <taxon>Culicidae</taxon>
        <taxon>Anophelinae</taxon>
        <taxon>Anopheles</taxon>
    </lineage>
</organism>
<dbReference type="GO" id="GO:1902936">
    <property type="term" value="F:phosphatidylinositol bisphosphate binding"/>
    <property type="evidence" value="ECO:0007669"/>
    <property type="project" value="TreeGrafter"/>
</dbReference>
<proteinExistence type="predicted"/>
<dbReference type="VEuPathDB" id="VectorBase:ADIR009160"/>
<dbReference type="InterPro" id="IPR011074">
    <property type="entry name" value="CRAL/TRIO_N_dom"/>
</dbReference>
<dbReference type="InterPro" id="IPR036865">
    <property type="entry name" value="CRAL-TRIO_dom_sf"/>
</dbReference>
<dbReference type="Gene3D" id="1.10.8.20">
    <property type="entry name" value="N-terminal domain of phosphatidylinositol transfer protein sec14p"/>
    <property type="match status" value="2"/>
</dbReference>
<dbReference type="Proteomes" id="UP000075884">
    <property type="component" value="Unassembled WGS sequence"/>
</dbReference>
<dbReference type="PRINTS" id="PR00180">
    <property type="entry name" value="CRETINALDHBP"/>
</dbReference>
<sequence>MIDLSYCLYQMAPSAGKSPPGGTQIGPPDANESSMGWNANVKENQRPPVFNPEDYVISLKKYGRRGSNGNFKSIYDTSVSEDAASKQDKSSDNVRSQTLPHKNSDYRSPIPAPPEMDAEMSLRQFGSVTDLLTKLRADLRASFPSFVQEFVSSPLDGVSLLLEVLRAVQLSQSAPLNGTTTMPPGGIPRNNQSYQRRALLDELACLQCLSICCTRSPEAGTRLGTTPIGLLPLAAAATGTGIRSRIVALQLLTIACDKSALGDGTQRGQLHGHTAVSEALSTLRLRCAEPVRFRLLVGMLNSGGGSGELQAIGMRFINMFLESSENIQTRLYLQAELFQAGLDPSQMCKTISSTSPWLERLRSEVKRWDAIRIDIEQLQLQARSAEQVRSRLVILERRVQILHEEKTVLTTMERRLQERCAELQREVLRLKGSSTSNCSGGSKAHDNSNSSSLEKRPVALPRQVPPQPKRNNTSENDDEGISSSETGQSSTPEPPRLFPAKNGGSSAGSHKFSISLTQESTVPMHELGTNPEDDTNATIEDVIEELQNIVNDAEREISDQNEILYQQVDDIPEQALYSLEISNEHEIVPVNLLPQPPRKSRSLAHLISNPSDGEGSGYDILMANNETKVDFFDDDRDTGVGKGNNPYGEEGSNNRYFDITGIGSPMDVAQDTNAPLVQGPDVIHATVESSAPGVTTLHHPRSRHASAKDSNRAILNVIMDARDKESRLLRAQSLERDQQHIAQPAAPQQFNGVFFMTDMNSAGKYPKPDITAALEAKKVTKNLDRMGAYGVDSMIDIVMTNEQRLNKANSYAKSRMVAATGPPNPANGAVPSKLTGNNNFKLRPNTGNHPQQPQPFALSGIGMMREASRSQTNIGGSKVTDLPSGLDCSLLARFTNSVSRCTNNSRTMANLRPLVPELAEKARNELNEVPSRIADDLAALRAWLLKQPHLNPRTDDQFLVNFMRGCKYSLEKTKEKLDNYYTVKTAIPEFFDNRDPDNETLQNYMSFGVNLPLPHTLEVDGPRFMLVRMGAYDASKYSIVDVMKVCYMITDLLLVNDDTSIIAGHMVLVDLRGLTFACLSQFSPTFIKKMTSVIEAFPIRTKGIHFINPSSGFDTLFKMFHGFLSKKIQERIQVHESFEALHSVVPKKYLPEEYGGSGGRINDIIADWRKNLIANREFFAKDAKYRNDERKRPGKPKNASTLFGVEGSFRTQTDLRYCCGDCILLDCVVIKMPNIRPISLELQDIAKRELNEDVAQVDSHLCVIRSWLAELDLRSSLVDDQFLIAFLRGCKFSLEKVKKKMLLFYGIRSELPQVIQHRDPLDSDVLKTIRMGVGLPLPKTQKPTDPKLFLIRVGCFDVSQCTFADIMKVGTMMNDILMRDDDQMVICGMALVIDLKGVTASHLMQFEMDLLRKVAVLNQDASPLRMQGIHILHPPPGAQTALNIFNGLLSAKNQHKRIYSHGSDLSSLHQHFPLEILPQEYGGNLESIDTIAKHWEDKLIENRNYLLEMASATTQPSPSPTMGPKLGSKTYSFGTEGSFRKLDFD</sequence>
<keyword evidence="6" id="KW-1185">Reference proteome</keyword>
<dbReference type="Pfam" id="PF00650">
    <property type="entry name" value="CRAL_TRIO"/>
    <property type="match status" value="2"/>
</dbReference>
<dbReference type="InterPro" id="IPR014768">
    <property type="entry name" value="GBD/FH3_dom"/>
</dbReference>
<feature type="compositionally biased region" description="Polar residues" evidence="2">
    <location>
        <begin position="481"/>
        <end position="491"/>
    </location>
</feature>
<feature type="domain" description="CRAL-TRIO" evidence="3">
    <location>
        <begin position="997"/>
        <end position="1162"/>
    </location>
</feature>
<dbReference type="GO" id="GO:0031267">
    <property type="term" value="F:small GTPase binding"/>
    <property type="evidence" value="ECO:0007669"/>
    <property type="project" value="InterPro"/>
</dbReference>
<feature type="region of interest" description="Disordered" evidence="2">
    <location>
        <begin position="820"/>
        <end position="857"/>
    </location>
</feature>
<dbReference type="GO" id="GO:0003779">
    <property type="term" value="F:actin binding"/>
    <property type="evidence" value="ECO:0007669"/>
    <property type="project" value="InterPro"/>
</dbReference>
<dbReference type="InterPro" id="IPR011989">
    <property type="entry name" value="ARM-like"/>
</dbReference>
<dbReference type="GO" id="GO:0016020">
    <property type="term" value="C:membrane"/>
    <property type="evidence" value="ECO:0007669"/>
    <property type="project" value="TreeGrafter"/>
</dbReference>
<dbReference type="STRING" id="7168.A0A182NNC5"/>
<feature type="region of interest" description="Disordered" evidence="2">
    <location>
        <begin position="13"/>
        <end position="50"/>
    </location>
</feature>
<feature type="domain" description="CRAL-TRIO" evidence="3">
    <location>
        <begin position="1322"/>
        <end position="1489"/>
    </location>
</feature>
<dbReference type="Gene3D" id="3.40.525.10">
    <property type="entry name" value="CRAL-TRIO lipid binding domain"/>
    <property type="match status" value="2"/>
</dbReference>
<dbReference type="InterPro" id="IPR016024">
    <property type="entry name" value="ARM-type_fold"/>
</dbReference>
<dbReference type="InterPro" id="IPR001251">
    <property type="entry name" value="CRAL-TRIO_dom"/>
</dbReference>
<reference evidence="5" key="2">
    <citation type="submission" date="2020-05" db="UniProtKB">
        <authorList>
            <consortium name="EnsemblMetazoa"/>
        </authorList>
    </citation>
    <scope>IDENTIFICATION</scope>
    <source>
        <strain evidence="5">WRAIR2</strain>
    </source>
</reference>
<name>A0A182NNC5_9DIPT</name>
<dbReference type="PANTHER" id="PTHR10174">
    <property type="entry name" value="ALPHA-TOCOPHEROL TRANSFER PROTEIN-RELATED"/>
    <property type="match status" value="1"/>
</dbReference>
<evidence type="ECO:0000259" key="3">
    <source>
        <dbReference type="PROSITE" id="PS50191"/>
    </source>
</evidence>
<evidence type="ECO:0000313" key="6">
    <source>
        <dbReference type="Proteomes" id="UP000075884"/>
    </source>
</evidence>
<dbReference type="SMART" id="SM01100">
    <property type="entry name" value="CRAL_TRIO_N"/>
    <property type="match status" value="2"/>
</dbReference>
<dbReference type="Gene3D" id="1.25.10.10">
    <property type="entry name" value="Leucine-rich Repeat Variant"/>
    <property type="match status" value="1"/>
</dbReference>
<dbReference type="SUPFAM" id="SSF48371">
    <property type="entry name" value="ARM repeat"/>
    <property type="match status" value="1"/>
</dbReference>
<dbReference type="Pfam" id="PF06367">
    <property type="entry name" value="Drf_FH3"/>
    <property type="match status" value="1"/>
</dbReference>
<keyword evidence="1" id="KW-0175">Coiled coil</keyword>
<dbReference type="SMART" id="SM00516">
    <property type="entry name" value="SEC14"/>
    <property type="match status" value="2"/>
</dbReference>
<evidence type="ECO:0000256" key="2">
    <source>
        <dbReference type="SAM" id="MobiDB-lite"/>
    </source>
</evidence>
<evidence type="ECO:0008006" key="7">
    <source>
        <dbReference type="Google" id="ProtNLM"/>
    </source>
</evidence>